<dbReference type="EMBL" id="AFYH01120129">
    <property type="status" value="NOT_ANNOTATED_CDS"/>
    <property type="molecule type" value="Genomic_DNA"/>
</dbReference>
<proteinExistence type="predicted"/>
<evidence type="ECO:0000256" key="2">
    <source>
        <dbReference type="ARBA" id="ARBA00022737"/>
    </source>
</evidence>
<dbReference type="Gene3D" id="2.120.10.80">
    <property type="entry name" value="Kelch-type beta propeller"/>
    <property type="match status" value="2"/>
</dbReference>
<dbReference type="EMBL" id="AFYH01120130">
    <property type="status" value="NOT_ANNOTATED_CDS"/>
    <property type="molecule type" value="Genomic_DNA"/>
</dbReference>
<dbReference type="HOGENOM" id="CLU_537414_0_0_1"/>
<dbReference type="EMBL" id="AFYH01120128">
    <property type="status" value="NOT_ANNOTATED_CDS"/>
    <property type="molecule type" value="Genomic_DNA"/>
</dbReference>
<feature type="chain" id="PRO_5003580314" evidence="3">
    <location>
        <begin position="22"/>
        <end position="488"/>
    </location>
</feature>
<keyword evidence="2" id="KW-0677">Repeat</keyword>
<dbReference type="Pfam" id="PF24681">
    <property type="entry name" value="Kelch_KLHDC2_KLHL20_DRC7"/>
    <property type="match status" value="1"/>
</dbReference>
<reference evidence="5" key="1">
    <citation type="submission" date="2011-08" db="EMBL/GenBank/DDBJ databases">
        <title>The draft genome of Latimeria chalumnae.</title>
        <authorList>
            <person name="Di Palma F."/>
            <person name="Alfoldi J."/>
            <person name="Johnson J."/>
            <person name="Berlin A."/>
            <person name="Gnerre S."/>
            <person name="Jaffe D."/>
            <person name="MacCallum I."/>
            <person name="Young S."/>
            <person name="Walker B.J."/>
            <person name="Lander E."/>
            <person name="Lindblad-Toh K."/>
        </authorList>
    </citation>
    <scope>NUCLEOTIDE SEQUENCE [LARGE SCALE GENOMIC DNA]</scope>
    <source>
        <strain evidence="5">Wild caught</strain>
    </source>
</reference>
<dbReference type="InterPro" id="IPR015915">
    <property type="entry name" value="Kelch-typ_b-propeller"/>
</dbReference>
<evidence type="ECO:0000313" key="4">
    <source>
        <dbReference type="Ensembl" id="ENSLACP00000009723.1"/>
    </source>
</evidence>
<dbReference type="Ensembl" id="ENSLACT00000009798.1">
    <property type="protein sequence ID" value="ENSLACP00000009723.1"/>
    <property type="gene ID" value="ENSLACG00000008574.1"/>
</dbReference>
<dbReference type="InterPro" id="IPR006652">
    <property type="entry name" value="Kelch_1"/>
</dbReference>
<dbReference type="EMBL" id="AFYH01120132">
    <property type="status" value="NOT_ANNOTATED_CDS"/>
    <property type="molecule type" value="Genomic_DNA"/>
</dbReference>
<evidence type="ECO:0000313" key="5">
    <source>
        <dbReference type="Proteomes" id="UP000008672"/>
    </source>
</evidence>
<protein>
    <submittedName>
        <fullName evidence="4">Zmp:0000001301</fullName>
    </submittedName>
</protein>
<dbReference type="EMBL" id="AFYH01120131">
    <property type="status" value="NOT_ANNOTATED_CDS"/>
    <property type="molecule type" value="Genomic_DNA"/>
</dbReference>
<dbReference type="eggNOG" id="KOG0379">
    <property type="taxonomic scope" value="Eukaryota"/>
</dbReference>
<dbReference type="OMA" id="ERQPMKE"/>
<dbReference type="InParanoid" id="H3AJA2"/>
<dbReference type="GeneTree" id="ENSGT00940000168229"/>
<evidence type="ECO:0000256" key="1">
    <source>
        <dbReference type="ARBA" id="ARBA00022441"/>
    </source>
</evidence>
<feature type="signal peptide" evidence="3">
    <location>
        <begin position="1"/>
        <end position="21"/>
    </location>
</feature>
<sequence length="488" mass="55514">RYGHAVTLAGNIAFLFGGCSTLQSADDQPQYFNDFYMLTVSTTELTWEPIPQQGQIPSPRTEQTFCVVKGKLYLFGGSASPNAEECIPGVFCFDIGSLMWQKLITTGIAPQTLKHSSAVIGDNIYVFGGIRNGKVFDDLYVFNTISLTWTPVKTTGSIPAARFDHISVAVGELIYLFGGCAGENVYYKDVYVLDTATLTWQQCEIKGDIPSERRHFTFTAHHDKDIYLFGGSYTCQSGNVTSMNDVVKLSLAKMKWKMPLYVGIPPVRRHSHAAFILHSHLYVFGGVNEEQEFNDILVMKLINPSDRQPIMKEILSEFGIHGVSHGFSPTKIPKVKYELTEPPFPVRMDSPPPISAIAYRDFKPIHDQVMDMITRAFAILDTEFQKLDKRERELYTHTQSMLVMSKRSQTHPLDRSHKEELQELIEKHKIQNEAWLKARAEENDKERKELCKLREEVLHEQGKLKEAQESMQKRSQQLLSLMQQFKGM</sequence>
<dbReference type="STRING" id="7897.ENSLACP00000009723"/>
<reference evidence="4" key="3">
    <citation type="submission" date="2025-09" db="UniProtKB">
        <authorList>
            <consortium name="Ensembl"/>
        </authorList>
    </citation>
    <scope>IDENTIFICATION</scope>
</reference>
<name>H3AJA2_LATCH</name>
<dbReference type="PANTHER" id="PTHR46093">
    <property type="entry name" value="ACYL-COA-BINDING DOMAIN-CONTAINING PROTEIN 5"/>
    <property type="match status" value="1"/>
</dbReference>
<evidence type="ECO:0000256" key="3">
    <source>
        <dbReference type="SAM" id="SignalP"/>
    </source>
</evidence>
<keyword evidence="3" id="KW-0732">Signal</keyword>
<reference evidence="4" key="2">
    <citation type="submission" date="2025-08" db="UniProtKB">
        <authorList>
            <consortium name="Ensembl"/>
        </authorList>
    </citation>
    <scope>IDENTIFICATION</scope>
</reference>
<keyword evidence="1" id="KW-0880">Kelch repeat</keyword>
<dbReference type="Proteomes" id="UP000008672">
    <property type="component" value="Unassembled WGS sequence"/>
</dbReference>
<keyword evidence="5" id="KW-1185">Reference proteome</keyword>
<dbReference type="AlphaFoldDB" id="H3AJA2"/>
<dbReference type="SUPFAM" id="SSF117281">
    <property type="entry name" value="Kelch motif"/>
    <property type="match status" value="1"/>
</dbReference>
<organism evidence="4 5">
    <name type="scientific">Latimeria chalumnae</name>
    <name type="common">Coelacanth</name>
    <dbReference type="NCBI Taxonomy" id="7897"/>
    <lineage>
        <taxon>Eukaryota</taxon>
        <taxon>Metazoa</taxon>
        <taxon>Chordata</taxon>
        <taxon>Craniata</taxon>
        <taxon>Vertebrata</taxon>
        <taxon>Euteleostomi</taxon>
        <taxon>Coelacanthiformes</taxon>
        <taxon>Coelacanthidae</taxon>
        <taxon>Latimeria</taxon>
    </lineage>
</organism>
<accession>H3AJA2</accession>
<dbReference type="PANTHER" id="PTHR46093:SF17">
    <property type="entry name" value="ZMP:0000001301"/>
    <property type="match status" value="1"/>
</dbReference>
<dbReference type="SMART" id="SM00612">
    <property type="entry name" value="Kelch"/>
    <property type="match status" value="2"/>
</dbReference>